<dbReference type="Proteomes" id="UP001155587">
    <property type="component" value="Unassembled WGS sequence"/>
</dbReference>
<name>A0A9X3CMH0_9VIBR</name>
<dbReference type="RefSeq" id="WP_265674503.1">
    <property type="nucleotide sequence ID" value="NZ_JAKRRY010000009.1"/>
</dbReference>
<evidence type="ECO:0000313" key="2">
    <source>
        <dbReference type="Proteomes" id="UP001155587"/>
    </source>
</evidence>
<dbReference type="AlphaFoldDB" id="A0A9X3CMH0"/>
<proteinExistence type="predicted"/>
<keyword evidence="2" id="KW-1185">Reference proteome</keyword>
<reference evidence="1" key="1">
    <citation type="submission" date="2022-02" db="EMBL/GenBank/DDBJ databases">
        <title>Vibrio sp. nov, a new bacterium isolated from seawater.</title>
        <authorList>
            <person name="Yuan Y."/>
        </authorList>
    </citation>
    <scope>NUCLEOTIDE SEQUENCE</scope>
    <source>
        <strain evidence="1">ZSDZ65</strain>
    </source>
</reference>
<organism evidence="1 2">
    <name type="scientific">Vibrio qingdaonensis</name>
    <dbReference type="NCBI Taxonomy" id="2829491"/>
    <lineage>
        <taxon>Bacteria</taxon>
        <taxon>Pseudomonadati</taxon>
        <taxon>Pseudomonadota</taxon>
        <taxon>Gammaproteobacteria</taxon>
        <taxon>Vibrionales</taxon>
        <taxon>Vibrionaceae</taxon>
        <taxon>Vibrio</taxon>
    </lineage>
</organism>
<sequence>MNSNTHTYFYANKQMGMVTLLTTSLLLIVALVIALGGHKSTFYEVKRAQNEIASRQAHWAAEGGVECGVAQYMITRTIPASILACDTDANILPNIVLDPMNNEVVISARVQRREVSRRFTHSLQAFSGAIQSTSDLYVRGSSSIYTPDPGQLSDKGWECIAAKYDGEFKVVGSIDNKGLVHGFPPYDGFDNQGKDCSTSHMTSDSNSLLKSDFQFESNLKVFESFFNVPVKHHDQVKNSEAFTVLEGTVSAPGTIKTLPNCGKALTDEIEKGHTKLWVEGSCEIATTELHALSQASSKTKGILLVVHEGLFSIMGTGSLNGILFHFNQDFSPDLAKWEGFEAGVYLHHVANDFDLSYRERTSYYQHGSFTVTGGQLFETPDPQVAIFNNSLAFNYNRDVIDHARQGLTSTTWKKGSWRDF</sequence>
<evidence type="ECO:0000313" key="1">
    <source>
        <dbReference type="EMBL" id="MCW8346107.1"/>
    </source>
</evidence>
<gene>
    <name evidence="1" type="ORF">MD535_08825</name>
</gene>
<comment type="caution">
    <text evidence="1">The sequence shown here is derived from an EMBL/GenBank/DDBJ whole genome shotgun (WGS) entry which is preliminary data.</text>
</comment>
<protein>
    <submittedName>
        <fullName evidence="1">Uncharacterized protein</fullName>
    </submittedName>
</protein>
<dbReference type="EMBL" id="JAKRRY010000009">
    <property type="protein sequence ID" value="MCW8346107.1"/>
    <property type="molecule type" value="Genomic_DNA"/>
</dbReference>
<accession>A0A9X3CMH0</accession>